<dbReference type="Proteomes" id="UP001187221">
    <property type="component" value="Unassembled WGS sequence"/>
</dbReference>
<sequence length="467" mass="51416">MSFRFSSGTLDSLAGVYAPAKKHKAGSGGGHAHGPHSGGEFLAKLFHSSPKQSQDGRLSPQAKRAFGGGTSAAATGRAIHAMERTARRSPEVVVRITGRQNGGGHVLANFAYISRLGHGDDVQVPLYTSDGDVLRDGKDMQVLAQDWQEWEVGGEDRRKGATSISMVLSMPAKTDPEALKASALDFAREEFSNRAWVAALHLDRDHPHVHLTIARRDQDGRRFHPNRDDLFRYRQRFAQKLRDRGIEANATPARARGIDPKHEPIAAKKMREKGLVPRIDKSRAERAQKFRDRGVADPVKRVLADRHAVVLQTYSASIMELSSSPSLADQVTAQMLSKFIEAMPEPESNSERAARLAHSSREVLDAGKPLDPVEAALAKAAAARSRIEAERKERGARDPAQTSLSPGAHTVPETDMSERLRALREATNDLASENFLKQLNDRVQQARDLHREPLERDRTKDRGGPGR</sequence>
<feature type="region of interest" description="Disordered" evidence="1">
    <location>
        <begin position="433"/>
        <end position="467"/>
    </location>
</feature>
<feature type="region of interest" description="Disordered" evidence="1">
    <location>
        <begin position="386"/>
        <end position="418"/>
    </location>
</feature>
<protein>
    <recommendedName>
        <fullName evidence="2">MobA/VirD2-like nuclease domain-containing protein</fullName>
    </recommendedName>
</protein>
<evidence type="ECO:0000313" key="4">
    <source>
        <dbReference type="Proteomes" id="UP001187221"/>
    </source>
</evidence>
<comment type="caution">
    <text evidence="3">The sequence shown here is derived from an EMBL/GenBank/DDBJ whole genome shotgun (WGS) entry which is preliminary data.</text>
</comment>
<proteinExistence type="predicted"/>
<feature type="compositionally biased region" description="Basic and acidic residues" evidence="1">
    <location>
        <begin position="386"/>
        <end position="397"/>
    </location>
</feature>
<gene>
    <name evidence="3" type="ORF">NUTIK01_34160</name>
</gene>
<feature type="compositionally biased region" description="Polar residues" evidence="1">
    <location>
        <begin position="433"/>
        <end position="443"/>
    </location>
</feature>
<dbReference type="RefSeq" id="WP_317976301.1">
    <property type="nucleotide sequence ID" value="NZ_BTFW01000004.1"/>
</dbReference>
<evidence type="ECO:0000256" key="1">
    <source>
        <dbReference type="SAM" id="MobiDB-lite"/>
    </source>
</evidence>
<feature type="domain" description="MobA/VirD2-like nuclease" evidence="2">
    <location>
        <begin position="157"/>
        <end position="243"/>
    </location>
</feature>
<feature type="region of interest" description="Disordered" evidence="1">
    <location>
        <begin position="21"/>
        <end position="74"/>
    </location>
</feature>
<name>A0ABQ6PBS1_9SPHN</name>
<reference evidence="3 4" key="1">
    <citation type="submission" date="2023-06" db="EMBL/GenBank/DDBJ databases">
        <title>Draft genome sequence of Novosphingobium sp. strain IK01.</title>
        <authorList>
            <person name="Hatamoto M."/>
            <person name="Ikarashi T."/>
            <person name="Yamaguchi T."/>
        </authorList>
    </citation>
    <scope>NUCLEOTIDE SEQUENCE [LARGE SCALE GENOMIC DNA]</scope>
    <source>
        <strain evidence="3 4">IK01</strain>
    </source>
</reference>
<accession>A0ABQ6PBS1</accession>
<evidence type="ECO:0000259" key="2">
    <source>
        <dbReference type="Pfam" id="PF03432"/>
    </source>
</evidence>
<dbReference type="Gene3D" id="3.30.930.30">
    <property type="match status" value="1"/>
</dbReference>
<feature type="compositionally biased region" description="Basic and acidic residues" evidence="1">
    <location>
        <begin position="444"/>
        <end position="467"/>
    </location>
</feature>
<dbReference type="InterPro" id="IPR005094">
    <property type="entry name" value="Endonuclease_MobA/VirD2"/>
</dbReference>
<dbReference type="EMBL" id="BTFW01000004">
    <property type="protein sequence ID" value="GMM62638.1"/>
    <property type="molecule type" value="Genomic_DNA"/>
</dbReference>
<organism evidence="3 4">
    <name type="scientific">Novosphingobium pituita</name>
    <dbReference type="NCBI Taxonomy" id="3056842"/>
    <lineage>
        <taxon>Bacteria</taxon>
        <taxon>Pseudomonadati</taxon>
        <taxon>Pseudomonadota</taxon>
        <taxon>Alphaproteobacteria</taxon>
        <taxon>Sphingomonadales</taxon>
        <taxon>Sphingomonadaceae</taxon>
        <taxon>Novosphingobium</taxon>
    </lineage>
</organism>
<dbReference type="Pfam" id="PF03432">
    <property type="entry name" value="Relaxase"/>
    <property type="match status" value="1"/>
</dbReference>
<keyword evidence="4" id="KW-1185">Reference proteome</keyword>
<evidence type="ECO:0000313" key="3">
    <source>
        <dbReference type="EMBL" id="GMM62638.1"/>
    </source>
</evidence>